<organism evidence="1 2">
    <name type="scientific">Candidatus Mancarchaeum acidiphilum</name>
    <dbReference type="NCBI Taxonomy" id="1920749"/>
    <lineage>
        <taxon>Archaea</taxon>
        <taxon>Candidatus Micrarchaeota</taxon>
        <taxon>Candidatus Mancarchaeum</taxon>
    </lineage>
</organism>
<name>A0A218NN71_9ARCH</name>
<dbReference type="GeneID" id="33314169"/>
<reference evidence="1 2" key="1">
    <citation type="journal article" date="2017" name="Nat. Commun.">
        <title>'ARMAN' archaea depend on association with euryarchaeal host in culture and in situ.</title>
        <authorList>
            <person name="Golyshina O."/>
            <person name="Toshchakov S."/>
            <person name="Makarova K."/>
            <person name="Gavrilov S."/>
            <person name="Korzhenkov A."/>
            <person name="La Cono V."/>
            <person name="Arcadi E."/>
            <person name="Nechitaylo T."/>
            <person name="Ferrer M."/>
            <person name="Kublanov I."/>
            <person name="Wolf Y."/>
            <person name="Yakimov M."/>
            <person name="Golyshin P."/>
            <person name="Slesarev A."/>
            <person name="Kozyavkin S."/>
        </authorList>
    </citation>
    <scope>NUCLEOTIDE SEQUENCE [LARGE SCALE GENOMIC DNA]</scope>
    <source>
        <strain evidence="1 2">Mia14</strain>
    </source>
</reference>
<evidence type="ECO:0000313" key="2">
    <source>
        <dbReference type="Proteomes" id="UP000197679"/>
    </source>
</evidence>
<dbReference type="AlphaFoldDB" id="A0A218NN71"/>
<gene>
    <name evidence="1" type="ORF">Mia14_0615</name>
</gene>
<protein>
    <recommendedName>
        <fullName evidence="3">PqqD family protein</fullName>
    </recommendedName>
</protein>
<keyword evidence="2" id="KW-1185">Reference proteome</keyword>
<evidence type="ECO:0000313" key="1">
    <source>
        <dbReference type="EMBL" id="ASI13918.1"/>
    </source>
</evidence>
<dbReference type="KEGG" id="marh:Mia14_0615"/>
<dbReference type="RefSeq" id="WP_088820191.1">
    <property type="nucleotide sequence ID" value="NZ_CP019964.1"/>
</dbReference>
<accession>A0A218NN71</accession>
<evidence type="ECO:0008006" key="3">
    <source>
        <dbReference type="Google" id="ProtNLM"/>
    </source>
</evidence>
<dbReference type="Proteomes" id="UP000197679">
    <property type="component" value="Chromosome"/>
</dbReference>
<sequence>MNYNQLIIKKREDMGKIYIFFPHKGTILETECNDVNAVYNLLEYIKNKHINELENFSKDKRISKETLDTVKEIYLDLKDIGINFNTL</sequence>
<dbReference type="EMBL" id="CP019964">
    <property type="protein sequence ID" value="ASI13918.1"/>
    <property type="molecule type" value="Genomic_DNA"/>
</dbReference>
<proteinExistence type="predicted"/>